<keyword evidence="1" id="KW-0812">Transmembrane</keyword>
<evidence type="ECO:0008006" key="4">
    <source>
        <dbReference type="Google" id="ProtNLM"/>
    </source>
</evidence>
<evidence type="ECO:0000256" key="1">
    <source>
        <dbReference type="SAM" id="Phobius"/>
    </source>
</evidence>
<reference evidence="2" key="1">
    <citation type="submission" date="2013-12" db="EMBL/GenBank/DDBJ databases">
        <authorList>
            <person name="Linke B."/>
        </authorList>
    </citation>
    <scope>NUCLEOTIDE SEQUENCE [LARGE SCALE GENOMIC DNA]</scope>
    <source>
        <strain evidence="2">CRIB-18</strain>
    </source>
</reference>
<keyword evidence="1" id="KW-1133">Transmembrane helix</keyword>
<keyword evidence="3" id="KW-1185">Reference proteome</keyword>
<gene>
    <name evidence="2" type="ORF">CSEC_0040</name>
</gene>
<proteinExistence type="predicted"/>
<dbReference type="AlphaFoldDB" id="A0A090DV43"/>
<keyword evidence="1" id="KW-0472">Membrane</keyword>
<accession>A0A090DV43</accession>
<name>A0A090DV43_9BACT</name>
<sequence length="76" mass="9011">MIEVSIDKLILIYFGVTFTFVGLLWGLFYLQKGKAEKILVKNQVKHCEFCHFRYLIDLRKNLTRCPECGLLNDERK</sequence>
<feature type="transmembrane region" description="Helical" evidence="1">
    <location>
        <begin position="12"/>
        <end position="30"/>
    </location>
</feature>
<comment type="caution">
    <text evidence="2">The sequence shown here is derived from an EMBL/GenBank/DDBJ whole genome shotgun (WGS) entry which is preliminary data.</text>
</comment>
<dbReference type="EMBL" id="CCEJ010000001">
    <property type="protein sequence ID" value="CDR32884.1"/>
    <property type="molecule type" value="Genomic_DNA"/>
</dbReference>
<evidence type="ECO:0000313" key="3">
    <source>
        <dbReference type="Proteomes" id="UP000031552"/>
    </source>
</evidence>
<reference evidence="2" key="2">
    <citation type="submission" date="2014-09" db="EMBL/GenBank/DDBJ databases">
        <title>Criblamydia sequanensis harbors a mega-plasmid encoding arsenite resistance.</title>
        <authorList>
            <person name="Bertelli C."/>
            <person name="Goesmann A."/>
            <person name="Greub G."/>
        </authorList>
    </citation>
    <scope>NUCLEOTIDE SEQUENCE [LARGE SCALE GENOMIC DNA]</scope>
    <source>
        <strain evidence="2">CRIB-18</strain>
    </source>
</reference>
<dbReference type="Proteomes" id="UP000031552">
    <property type="component" value="Unassembled WGS sequence"/>
</dbReference>
<dbReference type="eggNOG" id="ENOG50333AR">
    <property type="taxonomic scope" value="Bacteria"/>
</dbReference>
<organism evidence="2 3">
    <name type="scientific">Candidatus Criblamydia sequanensis CRIB-18</name>
    <dbReference type="NCBI Taxonomy" id="1437425"/>
    <lineage>
        <taxon>Bacteria</taxon>
        <taxon>Pseudomonadati</taxon>
        <taxon>Chlamydiota</taxon>
        <taxon>Chlamydiia</taxon>
        <taxon>Parachlamydiales</taxon>
        <taxon>Candidatus Criblamydiaceae</taxon>
        <taxon>Candidatus Criblamydia</taxon>
    </lineage>
</organism>
<evidence type="ECO:0000313" key="2">
    <source>
        <dbReference type="EMBL" id="CDR32884.1"/>
    </source>
</evidence>
<protein>
    <recommendedName>
        <fullName evidence="4">Hydrogenase nickel incorporation protein HypA</fullName>
    </recommendedName>
</protein>